<sequence>MSARTRENDGPVAAAVRAMYAAYPDPAGFDVHLHPQITIWESDQPGPLIGLDELTALRDRRSPDEAAPRPTLSVEDLLVDRWGETAAVARYVLRASAPDGELTFRVSDVWDGAGDRWQIVHHHAEQLAGAIGTPVPMADTGQ</sequence>
<accession>A0ABY7JTI9</accession>
<protein>
    <submittedName>
        <fullName evidence="2">Nuclear transport factor 2 family protein</fullName>
    </submittedName>
</protein>
<proteinExistence type="predicted"/>
<feature type="domain" description="SnoaL-like" evidence="1">
    <location>
        <begin position="13"/>
        <end position="124"/>
    </location>
</feature>
<organism evidence="2 3">
    <name type="scientific">Jatrophihabitans cynanchi</name>
    <dbReference type="NCBI Taxonomy" id="2944128"/>
    <lineage>
        <taxon>Bacteria</taxon>
        <taxon>Bacillati</taxon>
        <taxon>Actinomycetota</taxon>
        <taxon>Actinomycetes</taxon>
        <taxon>Jatrophihabitantales</taxon>
        <taxon>Jatrophihabitantaceae</taxon>
        <taxon>Jatrophihabitans</taxon>
    </lineage>
</organism>
<dbReference type="Gene3D" id="3.10.450.50">
    <property type="match status" value="1"/>
</dbReference>
<dbReference type="EMBL" id="CP097463">
    <property type="protein sequence ID" value="WAX55868.1"/>
    <property type="molecule type" value="Genomic_DNA"/>
</dbReference>
<keyword evidence="3" id="KW-1185">Reference proteome</keyword>
<evidence type="ECO:0000313" key="3">
    <source>
        <dbReference type="Proteomes" id="UP001164693"/>
    </source>
</evidence>
<evidence type="ECO:0000313" key="2">
    <source>
        <dbReference type="EMBL" id="WAX55868.1"/>
    </source>
</evidence>
<name>A0ABY7JTI9_9ACTN</name>
<reference evidence="2" key="1">
    <citation type="submission" date="2022-05" db="EMBL/GenBank/DDBJ databases">
        <title>Jatrophihabitans sp. SB3-54 whole genome sequence.</title>
        <authorList>
            <person name="Suh M.K."/>
            <person name="Eom M.K."/>
            <person name="Kim J.S."/>
            <person name="Kim H.S."/>
            <person name="Do H.E."/>
            <person name="Shin Y.K."/>
            <person name="Lee J.-S."/>
        </authorList>
    </citation>
    <scope>NUCLEOTIDE SEQUENCE</scope>
    <source>
        <strain evidence="2">SB3-54</strain>
    </source>
</reference>
<evidence type="ECO:0000259" key="1">
    <source>
        <dbReference type="Pfam" id="PF13474"/>
    </source>
</evidence>
<dbReference type="Proteomes" id="UP001164693">
    <property type="component" value="Chromosome"/>
</dbReference>
<dbReference type="InterPro" id="IPR032710">
    <property type="entry name" value="NTF2-like_dom_sf"/>
</dbReference>
<dbReference type="InterPro" id="IPR037401">
    <property type="entry name" value="SnoaL-like"/>
</dbReference>
<dbReference type="RefSeq" id="WP_269442392.1">
    <property type="nucleotide sequence ID" value="NZ_CP097463.1"/>
</dbReference>
<dbReference type="SUPFAM" id="SSF54427">
    <property type="entry name" value="NTF2-like"/>
    <property type="match status" value="1"/>
</dbReference>
<gene>
    <name evidence="2" type="ORF">M6B22_15160</name>
</gene>
<dbReference type="Pfam" id="PF13474">
    <property type="entry name" value="SnoaL_3"/>
    <property type="match status" value="1"/>
</dbReference>